<dbReference type="Proteomes" id="UP001596513">
    <property type="component" value="Unassembled WGS sequence"/>
</dbReference>
<proteinExistence type="predicted"/>
<dbReference type="RefSeq" id="WP_380204574.1">
    <property type="nucleotide sequence ID" value="NZ_JBHTEK010000001.1"/>
</dbReference>
<evidence type="ECO:0000313" key="2">
    <source>
        <dbReference type="Proteomes" id="UP001596513"/>
    </source>
</evidence>
<sequence>MYRYLGKMNDQQQMQVAIFKFLRSLGDTNPRELKGAFTQLKDQLTAIAANPFERRPFMYLDIISWLESKIENRPVQEIMQRKFELLK</sequence>
<gene>
    <name evidence="1" type="ORF">ACFQT0_18155</name>
</gene>
<reference evidence="2" key="1">
    <citation type="journal article" date="2019" name="Int. J. Syst. Evol. Microbiol.">
        <title>The Global Catalogue of Microorganisms (GCM) 10K type strain sequencing project: providing services to taxonomists for standard genome sequencing and annotation.</title>
        <authorList>
            <consortium name="The Broad Institute Genomics Platform"/>
            <consortium name="The Broad Institute Genome Sequencing Center for Infectious Disease"/>
            <person name="Wu L."/>
            <person name="Ma J."/>
        </authorList>
    </citation>
    <scope>NUCLEOTIDE SEQUENCE [LARGE SCALE GENOMIC DNA]</scope>
    <source>
        <strain evidence="2">JCM 19635</strain>
    </source>
</reference>
<organism evidence="1 2">
    <name type="scientific">Hymenobacter humi</name>
    <dbReference type="NCBI Taxonomy" id="1411620"/>
    <lineage>
        <taxon>Bacteria</taxon>
        <taxon>Pseudomonadati</taxon>
        <taxon>Bacteroidota</taxon>
        <taxon>Cytophagia</taxon>
        <taxon>Cytophagales</taxon>
        <taxon>Hymenobacteraceae</taxon>
        <taxon>Hymenobacter</taxon>
    </lineage>
</organism>
<comment type="caution">
    <text evidence="1">The sequence shown here is derived from an EMBL/GenBank/DDBJ whole genome shotgun (WGS) entry which is preliminary data.</text>
</comment>
<protein>
    <submittedName>
        <fullName evidence="1">Uncharacterized protein</fullName>
    </submittedName>
</protein>
<evidence type="ECO:0000313" key="1">
    <source>
        <dbReference type="EMBL" id="MFC7669058.1"/>
    </source>
</evidence>
<keyword evidence="2" id="KW-1185">Reference proteome</keyword>
<name>A0ABW2U6E3_9BACT</name>
<accession>A0ABW2U6E3</accession>
<dbReference type="EMBL" id="JBHTEK010000001">
    <property type="protein sequence ID" value="MFC7669058.1"/>
    <property type="molecule type" value="Genomic_DNA"/>
</dbReference>